<dbReference type="RefSeq" id="WP_167240915.1">
    <property type="nucleotide sequence ID" value="NZ_WHJF01000184.1"/>
</dbReference>
<proteinExistence type="predicted"/>
<evidence type="ECO:0000313" key="2">
    <source>
        <dbReference type="EMBL" id="NHZ66868.1"/>
    </source>
</evidence>
<evidence type="ECO:0000256" key="1">
    <source>
        <dbReference type="SAM" id="SignalP"/>
    </source>
</evidence>
<protein>
    <recommendedName>
        <fullName evidence="4">Beta-xylosidase</fullName>
    </recommendedName>
</protein>
<dbReference type="Proteomes" id="UP000610594">
    <property type="component" value="Unassembled WGS sequence"/>
</dbReference>
<keyword evidence="1" id="KW-0732">Signal</keyword>
<comment type="caution">
    <text evidence="2">The sequence shown here is derived from an EMBL/GenBank/DDBJ whole genome shotgun (WGS) entry which is preliminary data.</text>
</comment>
<accession>A0ABX0N2L3</accession>
<organism evidence="2 3">
    <name type="scientific">Massilia genomosp. 1</name>
    <dbReference type="NCBI Taxonomy" id="2609280"/>
    <lineage>
        <taxon>Bacteria</taxon>
        <taxon>Pseudomonadati</taxon>
        <taxon>Pseudomonadota</taxon>
        <taxon>Betaproteobacteria</taxon>
        <taxon>Burkholderiales</taxon>
        <taxon>Oxalobacteraceae</taxon>
        <taxon>Telluria group</taxon>
        <taxon>Massilia</taxon>
    </lineage>
</organism>
<evidence type="ECO:0000313" key="3">
    <source>
        <dbReference type="Proteomes" id="UP000610594"/>
    </source>
</evidence>
<feature type="signal peptide" evidence="1">
    <location>
        <begin position="1"/>
        <end position="20"/>
    </location>
</feature>
<sequence>MSKPLIAALALAMCVAPASAIELAGVKNAHDPGTITKDGDTYFNFTTGEKGIWHSSSKDLLTWSEICKLVVA</sequence>
<gene>
    <name evidence="2" type="ORF">F1735_32090</name>
</gene>
<name>A0ABX0N2L3_9BURK</name>
<feature type="chain" id="PRO_5046835808" description="Beta-xylosidase" evidence="1">
    <location>
        <begin position="21"/>
        <end position="72"/>
    </location>
</feature>
<dbReference type="SUPFAM" id="SSF75005">
    <property type="entry name" value="Arabinanase/levansucrase/invertase"/>
    <property type="match status" value="1"/>
</dbReference>
<dbReference type="InterPro" id="IPR023296">
    <property type="entry name" value="Glyco_hydro_beta-prop_sf"/>
</dbReference>
<evidence type="ECO:0008006" key="4">
    <source>
        <dbReference type="Google" id="ProtNLM"/>
    </source>
</evidence>
<keyword evidence="3" id="KW-1185">Reference proteome</keyword>
<dbReference type="Gene3D" id="2.115.10.20">
    <property type="entry name" value="Glycosyl hydrolase domain, family 43"/>
    <property type="match status" value="1"/>
</dbReference>
<dbReference type="EMBL" id="WHJF01000184">
    <property type="protein sequence ID" value="NHZ66868.1"/>
    <property type="molecule type" value="Genomic_DNA"/>
</dbReference>
<reference evidence="2 3" key="1">
    <citation type="submission" date="2019-10" db="EMBL/GenBank/DDBJ databases">
        <title>Taxonomy of Antarctic Massilia spp.: description of Massilia rubra sp. nov., Massilia aquatica sp. nov., Massilia mucilaginosa sp. nov., Massilia frigida sp. nov. isolated from streams, lakes and regoliths.</title>
        <authorList>
            <person name="Holochova P."/>
            <person name="Sedlacek I."/>
            <person name="Kralova S."/>
            <person name="Maslanova I."/>
            <person name="Busse H.-J."/>
            <person name="Stankova E."/>
            <person name="Vrbovska V."/>
            <person name="Kovarovic V."/>
            <person name="Bartak M."/>
            <person name="Svec P."/>
            <person name="Pantucek R."/>
        </authorList>
    </citation>
    <scope>NUCLEOTIDE SEQUENCE [LARGE SCALE GENOMIC DNA]</scope>
    <source>
        <strain evidence="2 3">CCM 8694</strain>
    </source>
</reference>